<reference evidence="1 2" key="1">
    <citation type="submission" date="2023-11" db="EMBL/GenBank/DDBJ databases">
        <authorList>
            <person name="Cook R."/>
            <person name="Crisci M."/>
            <person name="Pye H."/>
            <person name="Adriaenssens E."/>
            <person name="Santini J."/>
        </authorList>
    </citation>
    <scope>NUCLEOTIDE SEQUENCE [LARGE SCALE GENOMIC DNA]</scope>
    <source>
        <strain evidence="1">Lak_Megaphage_RVC_AP3_GC26</strain>
    </source>
</reference>
<name>A0ABZ0Z0H8_9CAUD</name>
<proteinExistence type="predicted"/>
<dbReference type="Proteomes" id="UP001348805">
    <property type="component" value="Segment"/>
</dbReference>
<protein>
    <recommendedName>
        <fullName evidence="3">DUF4384 domain-containing protein</fullName>
    </recommendedName>
</protein>
<accession>A0ABZ0Z0H8</accession>
<organism evidence="1 2">
    <name type="scientific">phage Lak_Megaphage_RVC_AP3_GC26</name>
    <dbReference type="NCBI Taxonomy" id="3109225"/>
    <lineage>
        <taxon>Viruses</taxon>
        <taxon>Duplodnaviria</taxon>
        <taxon>Heunggongvirae</taxon>
        <taxon>Uroviricota</taxon>
        <taxon>Caudoviricetes</taxon>
        <taxon>Caudoviricetes code 15 clade</taxon>
    </lineage>
</organism>
<dbReference type="EMBL" id="OR769219">
    <property type="protein sequence ID" value="WQJ51614.1"/>
    <property type="molecule type" value="Genomic_DNA"/>
</dbReference>
<evidence type="ECO:0008006" key="3">
    <source>
        <dbReference type="Google" id="ProtNLM"/>
    </source>
</evidence>
<evidence type="ECO:0000313" key="1">
    <source>
        <dbReference type="EMBL" id="WQJ51614.1"/>
    </source>
</evidence>
<evidence type="ECO:0000313" key="2">
    <source>
        <dbReference type="Proteomes" id="UP001348805"/>
    </source>
</evidence>
<sequence length="722" mass="83893">MAELSKFYQVTNQIMLEYVANQYDANDTPDEKTTDYTVYIGKDGNVYYTEKPQDIDDERYSNAQYFIKFPDESMSEYTFVGLTKQNTLNVDSSILDKHVIDKHGSKVYSNESLLNIKDNVDTFTEHKGGKMHYDKIRLHFIYGFTLDRLAGITLQVKTNARYLTPSQKMYPNSNTYKMYDEYHNPIFETEYIFIDDNNVVTTNDNPTAVQSAYQNNAKQTEVEKLSFDYTDFYLLDIFFPKECLILHNVVKWHKSPIYQNGCFYDRYIEFLVPSAYYMSLNHLKLSVESKYGHGELIKDENDHILNYGKIPNDNTQRTLVYEILSDPTLIVNFATVSEGNLTSTDPNIYASTFHQDPINQIAIKYKSNSDYFNVRIYEDTDNKEIVYYPVYGEGNNVVELSDDIMRRIENNEIPLVSEAFYDNLSNTDIDSFVQTYGNDAAKWIIYNEVAVTYNYVPNTRLLESDGETDAIESIESFTNIIDYSKHNKDIEGSFWKCKYTPKPQIRNNMYCKSICISYTCRLINRLTSVEAIRTATMTIPQQSVIRYSSRKSVINSIVTYKVVNQIKKEDVKQTVTYKEAQPKIIRSYYDATNITIKDMNDSNIYTQGQMTLKLKHSSTNYVFRLYNLNEDNIRIPYDLTGPYRYYLVFPSNDGNKVKIKPNADSNALNLGIGQIVFYISEENVKRIMNVSSTDRYFAIVTDSDNNDSNQSTLYEGKVEYYS</sequence>
<keyword evidence="2" id="KW-1185">Reference proteome</keyword>